<comment type="caution">
    <text evidence="5">The sequence shown here is derived from an EMBL/GenBank/DDBJ whole genome shotgun (WGS) entry which is preliminary data.</text>
</comment>
<keyword evidence="1" id="KW-0805">Transcription regulation</keyword>
<dbReference type="Proteomes" id="UP000031246">
    <property type="component" value="Unassembled WGS sequence"/>
</dbReference>
<evidence type="ECO:0000259" key="4">
    <source>
        <dbReference type="PROSITE" id="PS01124"/>
    </source>
</evidence>
<dbReference type="SUPFAM" id="SSF46689">
    <property type="entry name" value="Homeodomain-like"/>
    <property type="match status" value="1"/>
</dbReference>
<feature type="domain" description="HTH araC/xylS-type" evidence="4">
    <location>
        <begin position="212"/>
        <end position="310"/>
    </location>
</feature>
<dbReference type="InterPro" id="IPR053142">
    <property type="entry name" value="PchR_regulatory_protein"/>
</dbReference>
<proteinExistence type="predicted"/>
<evidence type="ECO:0000256" key="2">
    <source>
        <dbReference type="ARBA" id="ARBA00023125"/>
    </source>
</evidence>
<evidence type="ECO:0000313" key="6">
    <source>
        <dbReference type="Proteomes" id="UP000031246"/>
    </source>
</evidence>
<dbReference type="GO" id="GO:0003700">
    <property type="term" value="F:DNA-binding transcription factor activity"/>
    <property type="evidence" value="ECO:0007669"/>
    <property type="project" value="InterPro"/>
</dbReference>
<dbReference type="InterPro" id="IPR018062">
    <property type="entry name" value="HTH_AraC-typ_CS"/>
</dbReference>
<dbReference type="PANTHER" id="PTHR47893">
    <property type="entry name" value="REGULATORY PROTEIN PCHR"/>
    <property type="match status" value="1"/>
</dbReference>
<organism evidence="5 6">
    <name type="scientific">Pedobacter kyungheensis</name>
    <dbReference type="NCBI Taxonomy" id="1069985"/>
    <lineage>
        <taxon>Bacteria</taxon>
        <taxon>Pseudomonadati</taxon>
        <taxon>Bacteroidota</taxon>
        <taxon>Sphingobacteriia</taxon>
        <taxon>Sphingobacteriales</taxon>
        <taxon>Sphingobacteriaceae</taxon>
        <taxon>Pedobacter</taxon>
    </lineage>
</organism>
<accession>A0A0C1FCD4</accession>
<dbReference type="InterPro" id="IPR018060">
    <property type="entry name" value="HTH_AraC"/>
</dbReference>
<dbReference type="OrthoDB" id="799767at2"/>
<dbReference type="GO" id="GO:0043565">
    <property type="term" value="F:sequence-specific DNA binding"/>
    <property type="evidence" value="ECO:0007669"/>
    <property type="project" value="InterPro"/>
</dbReference>
<dbReference type="Gene3D" id="1.10.10.60">
    <property type="entry name" value="Homeodomain-like"/>
    <property type="match status" value="1"/>
</dbReference>
<dbReference type="PROSITE" id="PS00041">
    <property type="entry name" value="HTH_ARAC_FAMILY_1"/>
    <property type="match status" value="1"/>
</dbReference>
<protein>
    <recommendedName>
        <fullName evidence="4">HTH araC/xylS-type domain-containing protein</fullName>
    </recommendedName>
</protein>
<dbReference type="EMBL" id="JSYN01000042">
    <property type="protein sequence ID" value="KIA89513.1"/>
    <property type="molecule type" value="Genomic_DNA"/>
</dbReference>
<evidence type="ECO:0000313" key="5">
    <source>
        <dbReference type="EMBL" id="KIA89513.1"/>
    </source>
</evidence>
<dbReference type="PROSITE" id="PS01124">
    <property type="entry name" value="HTH_ARAC_FAMILY_2"/>
    <property type="match status" value="1"/>
</dbReference>
<dbReference type="Pfam" id="PF12833">
    <property type="entry name" value="HTH_18"/>
    <property type="match status" value="1"/>
</dbReference>
<sequence length="310" mass="35476">MKIKLSVQANGTVAYQNTYPANFAGVQDIAEATVAVKTEHTHLYITEMWFEGIHISVVNLENNLPEDLHFESSQAHIGLLFCLDGSLIATNETEQNFLSLTRNEQNLNLGKVNSLTLRVQEKTSYVYIQLTEAYFQKAMGCDFEHNALLPLREPISPEINSILQSLSLDNHSGRLKRLFVEARILDLIVIHSNQKPDKQRILLKEEDLKKIIYARQLVERDLQKPSSLIELSRKAGINDFKLKKGFKVLTGHTVFGYLYKIRMEKAHYYLSKEKRAVNEVAFLVGYKNAQHFIAAFKKQYEVLPGSLNKH</sequence>
<dbReference type="RefSeq" id="WP_039482621.1">
    <property type="nucleotide sequence ID" value="NZ_JSYN01000042.1"/>
</dbReference>
<keyword evidence="2" id="KW-0238">DNA-binding</keyword>
<evidence type="ECO:0000256" key="3">
    <source>
        <dbReference type="ARBA" id="ARBA00023163"/>
    </source>
</evidence>
<evidence type="ECO:0000256" key="1">
    <source>
        <dbReference type="ARBA" id="ARBA00023015"/>
    </source>
</evidence>
<dbReference type="SMART" id="SM00342">
    <property type="entry name" value="HTH_ARAC"/>
    <property type="match status" value="1"/>
</dbReference>
<dbReference type="PANTHER" id="PTHR47893:SF1">
    <property type="entry name" value="REGULATORY PROTEIN PCHR"/>
    <property type="match status" value="1"/>
</dbReference>
<dbReference type="InterPro" id="IPR009057">
    <property type="entry name" value="Homeodomain-like_sf"/>
</dbReference>
<reference evidence="5 6" key="1">
    <citation type="submission" date="2014-10" db="EMBL/GenBank/DDBJ databases">
        <title>Pedobacter Kyungheensis.</title>
        <authorList>
            <person name="Anderson B.M."/>
            <person name="Newman J.D."/>
        </authorList>
    </citation>
    <scope>NUCLEOTIDE SEQUENCE [LARGE SCALE GENOMIC DNA]</scope>
    <source>
        <strain evidence="5 6">KACC 16221</strain>
    </source>
</reference>
<keyword evidence="6" id="KW-1185">Reference proteome</keyword>
<dbReference type="AlphaFoldDB" id="A0A0C1FCD4"/>
<keyword evidence="3" id="KW-0804">Transcription</keyword>
<gene>
    <name evidence="5" type="ORF">OC25_25005</name>
</gene>
<name>A0A0C1FCD4_9SPHI</name>